<dbReference type="PANTHER" id="PTHR33397">
    <property type="entry name" value="UPF0331 PROTEIN YUTE"/>
    <property type="match status" value="1"/>
</dbReference>
<dbReference type="InterPro" id="IPR037038">
    <property type="entry name" value="HepT-like_sf"/>
</dbReference>
<comment type="similarity">
    <text evidence="4">Belongs to the HepT RNase toxin family.</text>
</comment>
<proteinExistence type="inferred from homology"/>
<name>A0A1F6WMT7_9BACT</name>
<evidence type="ECO:0000313" key="6">
    <source>
        <dbReference type="Proteomes" id="UP000178184"/>
    </source>
</evidence>
<evidence type="ECO:0000313" key="5">
    <source>
        <dbReference type="EMBL" id="OGI83193.1"/>
    </source>
</evidence>
<dbReference type="Pfam" id="PF01934">
    <property type="entry name" value="HepT-like"/>
    <property type="match status" value="1"/>
</dbReference>
<protein>
    <recommendedName>
        <fullName evidence="7">DUF86 domain-containing protein</fullName>
    </recommendedName>
</protein>
<dbReference type="InterPro" id="IPR008201">
    <property type="entry name" value="HepT-like"/>
</dbReference>
<keyword evidence="2" id="KW-0540">Nuclease</keyword>
<reference evidence="5 6" key="1">
    <citation type="journal article" date="2016" name="Nat. Commun.">
        <title>Thousands of microbial genomes shed light on interconnected biogeochemical processes in an aquifer system.</title>
        <authorList>
            <person name="Anantharaman K."/>
            <person name="Brown C.T."/>
            <person name="Hug L.A."/>
            <person name="Sharon I."/>
            <person name="Castelle C.J."/>
            <person name="Probst A.J."/>
            <person name="Thomas B.C."/>
            <person name="Singh A."/>
            <person name="Wilkins M.J."/>
            <person name="Karaoz U."/>
            <person name="Brodie E.L."/>
            <person name="Williams K.H."/>
            <person name="Hubbard S.S."/>
            <person name="Banfield J.F."/>
        </authorList>
    </citation>
    <scope>NUCLEOTIDE SEQUENCE [LARGE SCALE GENOMIC DNA]</scope>
</reference>
<evidence type="ECO:0000256" key="3">
    <source>
        <dbReference type="ARBA" id="ARBA00022801"/>
    </source>
</evidence>
<gene>
    <name evidence="5" type="ORF">A2903_02690</name>
</gene>
<evidence type="ECO:0008006" key="7">
    <source>
        <dbReference type="Google" id="ProtNLM"/>
    </source>
</evidence>
<comment type="caution">
    <text evidence="5">The sequence shown here is derived from an EMBL/GenBank/DDBJ whole genome shotgun (WGS) entry which is preliminary data.</text>
</comment>
<dbReference type="Gene3D" id="1.20.120.580">
    <property type="entry name" value="bsu32300-like"/>
    <property type="match status" value="1"/>
</dbReference>
<keyword evidence="3" id="KW-0378">Hydrolase</keyword>
<dbReference type="EMBL" id="MFUO01000034">
    <property type="protein sequence ID" value="OGI83193.1"/>
    <property type="molecule type" value="Genomic_DNA"/>
</dbReference>
<dbReference type="AlphaFoldDB" id="A0A1F6WMT7"/>
<evidence type="ECO:0000256" key="2">
    <source>
        <dbReference type="ARBA" id="ARBA00022722"/>
    </source>
</evidence>
<evidence type="ECO:0000256" key="4">
    <source>
        <dbReference type="ARBA" id="ARBA00024207"/>
    </source>
</evidence>
<dbReference type="NCBIfam" id="NF047751">
    <property type="entry name" value="HepT_toxin"/>
    <property type="match status" value="1"/>
</dbReference>
<keyword evidence="1" id="KW-1277">Toxin-antitoxin system</keyword>
<dbReference type="InterPro" id="IPR052379">
    <property type="entry name" value="Type_VII_TA_RNase"/>
</dbReference>
<dbReference type="STRING" id="1801764.A2903_02690"/>
<dbReference type="GO" id="GO:0004540">
    <property type="term" value="F:RNA nuclease activity"/>
    <property type="evidence" value="ECO:0007669"/>
    <property type="project" value="InterPro"/>
</dbReference>
<organism evidence="5 6">
    <name type="scientific">Candidatus Nomurabacteria bacterium RIFCSPLOWO2_01_FULL_33_17</name>
    <dbReference type="NCBI Taxonomy" id="1801764"/>
    <lineage>
        <taxon>Bacteria</taxon>
        <taxon>Candidatus Nomuraibacteriota</taxon>
    </lineage>
</organism>
<evidence type="ECO:0000256" key="1">
    <source>
        <dbReference type="ARBA" id="ARBA00022649"/>
    </source>
</evidence>
<dbReference type="GO" id="GO:0016787">
    <property type="term" value="F:hydrolase activity"/>
    <property type="evidence" value="ECO:0007669"/>
    <property type="project" value="UniProtKB-KW"/>
</dbReference>
<dbReference type="PANTHER" id="PTHR33397:SF3">
    <property type="entry name" value="MRNA NUCLEASE HEPT"/>
    <property type="match status" value="1"/>
</dbReference>
<dbReference type="GO" id="GO:0110001">
    <property type="term" value="C:toxin-antitoxin complex"/>
    <property type="evidence" value="ECO:0007669"/>
    <property type="project" value="InterPro"/>
</dbReference>
<accession>A0A1F6WMT7</accession>
<dbReference type="Proteomes" id="UP000178184">
    <property type="component" value="Unassembled WGS sequence"/>
</dbReference>
<sequence>MIDKEIVQAKLNIMHDNMILIKDILSKSNEELKVLDIERSAMERCFQLIVDAAVGINEHIISEENLKIPNDYYGTFLILGSSDILPREFADKIAPSVGLRNRLVHQYEKIDISRMILDIRQNINDYDKYMAIISDFVE</sequence>